<keyword evidence="5 6" id="KW-0472">Membrane</keyword>
<evidence type="ECO:0000256" key="3">
    <source>
        <dbReference type="ARBA" id="ARBA00022692"/>
    </source>
</evidence>
<organism evidence="7 8">
    <name type="scientific">Paracidovorax wautersii</name>
    <dbReference type="NCBI Taxonomy" id="1177982"/>
    <lineage>
        <taxon>Bacteria</taxon>
        <taxon>Pseudomonadati</taxon>
        <taxon>Pseudomonadota</taxon>
        <taxon>Betaproteobacteria</taxon>
        <taxon>Burkholderiales</taxon>
        <taxon>Comamonadaceae</taxon>
        <taxon>Paracidovorax</taxon>
    </lineage>
</organism>
<proteinExistence type="predicted"/>
<feature type="transmembrane region" description="Helical" evidence="6">
    <location>
        <begin position="49"/>
        <end position="69"/>
    </location>
</feature>
<keyword evidence="2" id="KW-1003">Cell membrane</keyword>
<dbReference type="RefSeq" id="WP_309825384.1">
    <property type="nucleotide sequence ID" value="NZ_JAVIZX010000001.1"/>
</dbReference>
<comment type="caution">
    <text evidence="7">The sequence shown here is derived from an EMBL/GenBank/DDBJ whole genome shotgun (WGS) entry which is preliminary data.</text>
</comment>
<evidence type="ECO:0000313" key="8">
    <source>
        <dbReference type="Proteomes" id="UP001267710"/>
    </source>
</evidence>
<sequence>MNDASPPAVRNARHRISRTNAIWLALLLATALTWWVGESGTAQRASLASATGVLALATLKGVLIIQDYMELRHAPALWRRLLLGWLWAVVLLVWAATAWHLRSLGAL</sequence>
<dbReference type="Proteomes" id="UP001267710">
    <property type="component" value="Unassembled WGS sequence"/>
</dbReference>
<dbReference type="EMBL" id="JAVIZX010000001">
    <property type="protein sequence ID" value="MDR6212445.1"/>
    <property type="molecule type" value="Genomic_DNA"/>
</dbReference>
<keyword evidence="8" id="KW-1185">Reference proteome</keyword>
<evidence type="ECO:0008006" key="9">
    <source>
        <dbReference type="Google" id="ProtNLM"/>
    </source>
</evidence>
<evidence type="ECO:0000313" key="7">
    <source>
        <dbReference type="EMBL" id="MDR6212445.1"/>
    </source>
</evidence>
<protein>
    <recommendedName>
        <fullName evidence="9">Cytochrome C oxidase subunit IV</fullName>
    </recommendedName>
</protein>
<evidence type="ECO:0000256" key="2">
    <source>
        <dbReference type="ARBA" id="ARBA00022475"/>
    </source>
</evidence>
<dbReference type="Pfam" id="PF03626">
    <property type="entry name" value="COX4_pro"/>
    <property type="match status" value="1"/>
</dbReference>
<feature type="transmembrane region" description="Helical" evidence="6">
    <location>
        <begin position="21"/>
        <end position="37"/>
    </location>
</feature>
<evidence type="ECO:0000256" key="6">
    <source>
        <dbReference type="SAM" id="Phobius"/>
    </source>
</evidence>
<keyword evidence="4 6" id="KW-1133">Transmembrane helix</keyword>
<accession>A0ABU1I5E2</accession>
<evidence type="ECO:0000256" key="4">
    <source>
        <dbReference type="ARBA" id="ARBA00022989"/>
    </source>
</evidence>
<gene>
    <name evidence="7" type="ORF">QE399_000134</name>
</gene>
<feature type="transmembrane region" description="Helical" evidence="6">
    <location>
        <begin position="81"/>
        <end position="101"/>
    </location>
</feature>
<dbReference type="InterPro" id="IPR005171">
    <property type="entry name" value="Cyt_c_oxidase_su4_prok"/>
</dbReference>
<keyword evidence="3 6" id="KW-0812">Transmembrane</keyword>
<evidence type="ECO:0000256" key="5">
    <source>
        <dbReference type="ARBA" id="ARBA00023136"/>
    </source>
</evidence>
<name>A0ABU1I5E2_9BURK</name>
<comment type="subcellular location">
    <subcellularLocation>
        <location evidence="1">Cell membrane</location>
        <topology evidence="1">Multi-pass membrane protein</topology>
    </subcellularLocation>
</comment>
<reference evidence="7 8" key="1">
    <citation type="submission" date="2023-08" db="EMBL/GenBank/DDBJ databases">
        <title>Functional and genomic diversity of the sorghum phyllosphere microbiome.</title>
        <authorList>
            <person name="Shade A."/>
        </authorList>
    </citation>
    <scope>NUCLEOTIDE SEQUENCE [LARGE SCALE GENOMIC DNA]</scope>
    <source>
        <strain evidence="7 8">SORGH_AS_0335</strain>
    </source>
</reference>
<evidence type="ECO:0000256" key="1">
    <source>
        <dbReference type="ARBA" id="ARBA00004651"/>
    </source>
</evidence>